<comment type="caution">
    <text evidence="6">The sequence shown here is derived from an EMBL/GenBank/DDBJ whole genome shotgun (WGS) entry which is preliminary data.</text>
</comment>
<evidence type="ECO:0000313" key="7">
    <source>
        <dbReference type="Proteomes" id="UP000530571"/>
    </source>
</evidence>
<comment type="subcellular location">
    <subcellularLocation>
        <location evidence="1">Periplasm</location>
    </subcellularLocation>
</comment>
<sequence>MSLTRRTFGAKSGAALAAGFVALASAGIVASFATTATAQESETLVVAVPSDPAGLEPGANKAEPVGSEIILNVFDTLVAWQAPDFSELEGRLAEDWSISEDGQTFTFDLRDGVSFQDGTPFNAEAVKFSLERTKEMNPYVEASLGMIDSIETPSDDEVVIHLSEAYPAFMSILAQPQAAIVSPAAVEKYGDDFANHPVGTGPFSFRAYEPDTRVVLDANPDYYRGAPALKRIIYRIIPEASTRRLELENGGVDIIQQQSQLSAVPSEEMKAFADDPEITIIEKPSQIIRQLEFNNSATGSPVADKKVREAIVHAIDYDGLLAGVFDGTADRVYGPLTSNSWAYDPKVTDMSPKYDPELSRELLAEAGYGPGDLDLTLYSFQGSLWGDVATFVQANLADVGITTEIAQTEFPSYRALHVAGEWDIALDGRQPWYNDPDAHITLGYLSSLKNSAMTFRMPENAELDALILKAQQEPDMEARKALYAEIQVQLVDHVPGAYLFSPKLIVFARSNVDGLVINSAPPLNEYWGVSKN</sequence>
<evidence type="ECO:0000256" key="1">
    <source>
        <dbReference type="ARBA" id="ARBA00004418"/>
    </source>
</evidence>
<reference evidence="6 7" key="1">
    <citation type="submission" date="2020-08" db="EMBL/GenBank/DDBJ databases">
        <title>Genomic Encyclopedia of Type Strains, Phase IV (KMG-IV): sequencing the most valuable type-strain genomes for metagenomic binning, comparative biology and taxonomic classification.</title>
        <authorList>
            <person name="Goeker M."/>
        </authorList>
    </citation>
    <scope>NUCLEOTIDE SEQUENCE [LARGE SCALE GENOMIC DNA]</scope>
    <source>
        <strain evidence="6 7">DSM 28101</strain>
    </source>
</reference>
<comment type="similarity">
    <text evidence="2">Belongs to the bacterial solute-binding protein 5 family.</text>
</comment>
<dbReference type="GO" id="GO:1904680">
    <property type="term" value="F:peptide transmembrane transporter activity"/>
    <property type="evidence" value="ECO:0007669"/>
    <property type="project" value="TreeGrafter"/>
</dbReference>
<evidence type="ECO:0000256" key="3">
    <source>
        <dbReference type="ARBA" id="ARBA00022729"/>
    </source>
</evidence>
<keyword evidence="7" id="KW-1185">Reference proteome</keyword>
<dbReference type="InterPro" id="IPR039424">
    <property type="entry name" value="SBP_5"/>
</dbReference>
<proteinExistence type="inferred from homology"/>
<dbReference type="PROSITE" id="PS51318">
    <property type="entry name" value="TAT"/>
    <property type="match status" value="1"/>
</dbReference>
<dbReference type="GO" id="GO:0030288">
    <property type="term" value="C:outer membrane-bounded periplasmic space"/>
    <property type="evidence" value="ECO:0007669"/>
    <property type="project" value="UniProtKB-ARBA"/>
</dbReference>
<keyword evidence="3 4" id="KW-0732">Signal</keyword>
<protein>
    <submittedName>
        <fullName evidence="6">Peptide/nickel transport system substrate-binding protein</fullName>
    </submittedName>
</protein>
<dbReference type="Pfam" id="PF00496">
    <property type="entry name" value="SBP_bac_5"/>
    <property type="match status" value="1"/>
</dbReference>
<dbReference type="PANTHER" id="PTHR30290">
    <property type="entry name" value="PERIPLASMIC BINDING COMPONENT OF ABC TRANSPORTER"/>
    <property type="match status" value="1"/>
</dbReference>
<dbReference type="PROSITE" id="PS01040">
    <property type="entry name" value="SBP_BACTERIAL_5"/>
    <property type="match status" value="1"/>
</dbReference>
<evidence type="ECO:0000256" key="4">
    <source>
        <dbReference type="SAM" id="SignalP"/>
    </source>
</evidence>
<dbReference type="Gene3D" id="3.10.105.10">
    <property type="entry name" value="Dipeptide-binding Protein, Domain 3"/>
    <property type="match status" value="1"/>
</dbReference>
<feature type="domain" description="Solute-binding protein family 5" evidence="5">
    <location>
        <begin position="87"/>
        <end position="443"/>
    </location>
</feature>
<accession>A0A7W6PBN5</accession>
<feature type="chain" id="PRO_5030759693" evidence="4">
    <location>
        <begin position="27"/>
        <end position="532"/>
    </location>
</feature>
<dbReference type="Gene3D" id="3.90.76.10">
    <property type="entry name" value="Dipeptide-binding Protein, Domain 1"/>
    <property type="match status" value="1"/>
</dbReference>
<dbReference type="RefSeq" id="WP_183486747.1">
    <property type="nucleotide sequence ID" value="NZ_JACIDZ010000008.1"/>
</dbReference>
<dbReference type="InterPro" id="IPR023765">
    <property type="entry name" value="SBP_5_CS"/>
</dbReference>
<evidence type="ECO:0000259" key="5">
    <source>
        <dbReference type="Pfam" id="PF00496"/>
    </source>
</evidence>
<evidence type="ECO:0000313" key="6">
    <source>
        <dbReference type="EMBL" id="MBB4122592.1"/>
    </source>
</evidence>
<dbReference type="InterPro" id="IPR030678">
    <property type="entry name" value="Peptide/Ni-bd"/>
</dbReference>
<dbReference type="GO" id="GO:0015833">
    <property type="term" value="P:peptide transport"/>
    <property type="evidence" value="ECO:0007669"/>
    <property type="project" value="TreeGrafter"/>
</dbReference>
<dbReference type="InterPro" id="IPR000914">
    <property type="entry name" value="SBP_5_dom"/>
</dbReference>
<dbReference type="CDD" id="cd08512">
    <property type="entry name" value="PBP2_NikA_DppA_OppA_like_7"/>
    <property type="match status" value="1"/>
</dbReference>
<evidence type="ECO:0000256" key="2">
    <source>
        <dbReference type="ARBA" id="ARBA00005695"/>
    </source>
</evidence>
<dbReference type="EMBL" id="JACIDZ010000008">
    <property type="protein sequence ID" value="MBB4122592.1"/>
    <property type="molecule type" value="Genomic_DNA"/>
</dbReference>
<dbReference type="SUPFAM" id="SSF53850">
    <property type="entry name" value="Periplasmic binding protein-like II"/>
    <property type="match status" value="1"/>
</dbReference>
<dbReference type="GO" id="GO:0043190">
    <property type="term" value="C:ATP-binding cassette (ABC) transporter complex"/>
    <property type="evidence" value="ECO:0007669"/>
    <property type="project" value="InterPro"/>
</dbReference>
<organism evidence="6 7">
    <name type="scientific">Martelella radicis</name>
    <dbReference type="NCBI Taxonomy" id="1397476"/>
    <lineage>
        <taxon>Bacteria</taxon>
        <taxon>Pseudomonadati</taxon>
        <taxon>Pseudomonadota</taxon>
        <taxon>Alphaproteobacteria</taxon>
        <taxon>Hyphomicrobiales</taxon>
        <taxon>Aurantimonadaceae</taxon>
        <taxon>Martelella</taxon>
    </lineage>
</organism>
<feature type="signal peptide" evidence="4">
    <location>
        <begin position="1"/>
        <end position="26"/>
    </location>
</feature>
<dbReference type="Gene3D" id="3.40.190.10">
    <property type="entry name" value="Periplasmic binding protein-like II"/>
    <property type="match status" value="1"/>
</dbReference>
<dbReference type="PIRSF" id="PIRSF002741">
    <property type="entry name" value="MppA"/>
    <property type="match status" value="1"/>
</dbReference>
<name>A0A7W6PBN5_9HYPH</name>
<dbReference type="AlphaFoldDB" id="A0A7W6PBN5"/>
<dbReference type="Proteomes" id="UP000530571">
    <property type="component" value="Unassembled WGS sequence"/>
</dbReference>
<gene>
    <name evidence="6" type="ORF">GGR30_002526</name>
</gene>
<dbReference type="InterPro" id="IPR006311">
    <property type="entry name" value="TAT_signal"/>
</dbReference>